<name>A0A420WDL7_9PROT</name>
<dbReference type="RefSeq" id="WP_121101154.1">
    <property type="nucleotide sequence ID" value="NZ_RBII01000002.1"/>
</dbReference>
<protein>
    <submittedName>
        <fullName evidence="1">Uncharacterized protein</fullName>
    </submittedName>
</protein>
<proteinExistence type="predicted"/>
<dbReference type="InParanoid" id="A0A420WDL7"/>
<keyword evidence="2" id="KW-1185">Reference proteome</keyword>
<dbReference type="Proteomes" id="UP000282211">
    <property type="component" value="Unassembled WGS sequence"/>
</dbReference>
<reference evidence="1 2" key="1">
    <citation type="submission" date="2018-10" db="EMBL/GenBank/DDBJ databases">
        <title>Genomic Encyclopedia of Type Strains, Phase IV (KMG-IV): sequencing the most valuable type-strain genomes for metagenomic binning, comparative biology and taxonomic classification.</title>
        <authorList>
            <person name="Goeker M."/>
        </authorList>
    </citation>
    <scope>NUCLEOTIDE SEQUENCE [LARGE SCALE GENOMIC DNA]</scope>
    <source>
        <strain evidence="1 2">DSM 22008</strain>
    </source>
</reference>
<gene>
    <name evidence="1" type="ORF">DES40_1864</name>
</gene>
<evidence type="ECO:0000313" key="2">
    <source>
        <dbReference type="Proteomes" id="UP000282211"/>
    </source>
</evidence>
<dbReference type="AlphaFoldDB" id="A0A420WDL7"/>
<comment type="caution">
    <text evidence="1">The sequence shown here is derived from an EMBL/GenBank/DDBJ whole genome shotgun (WGS) entry which is preliminary data.</text>
</comment>
<sequence length="410" mass="46002">MTRLLTNVAIWITAFFAFAFVYSVCAVRMDGATVDTKTLIFTPKNSTNLIAENLEIISKADATKVKTIRENAKVLLKQTPLNDHALLHLAVADLMENGTNTNGEILLEAKSRNPRNRGTLRMLMYYHLNKGDVTNTINELSLLQRLDDRNSEEYDNIMRSINALPGGQEKITALLSTAPSWGYGYLQSTINESNAQTIQSFGHSIIEFSTKTEDRKSALLLMQSYLAKLIEFGFIEEAYAEWAKAFSVGPDYFENGNIAFNPKLEDLRATIPFNWQHARNNHVTVSLERNSGMFLSYDGKKPQIGLRQFLPLNAQSRNGLKLSVEADLHASSKQGSFEWRAYCYKEPQILFKAKIGKTSTLSESLATFAVPEDCAFLDLQLWGIPGIYPSRVSLTLKEVQLTPLSSSYEN</sequence>
<accession>A0A420WDL7</accession>
<organism evidence="1 2">
    <name type="scientific">Litorimonas taeanensis</name>
    <dbReference type="NCBI Taxonomy" id="568099"/>
    <lineage>
        <taxon>Bacteria</taxon>
        <taxon>Pseudomonadati</taxon>
        <taxon>Pseudomonadota</taxon>
        <taxon>Alphaproteobacteria</taxon>
        <taxon>Maricaulales</taxon>
        <taxon>Robiginitomaculaceae</taxon>
    </lineage>
</organism>
<dbReference type="EMBL" id="RBII01000002">
    <property type="protein sequence ID" value="RKQ69083.1"/>
    <property type="molecule type" value="Genomic_DNA"/>
</dbReference>
<evidence type="ECO:0000313" key="1">
    <source>
        <dbReference type="EMBL" id="RKQ69083.1"/>
    </source>
</evidence>